<evidence type="ECO:0000256" key="1">
    <source>
        <dbReference type="SAM" id="MobiDB-lite"/>
    </source>
</evidence>
<protein>
    <submittedName>
        <fullName evidence="2">Uncharacterized protein</fullName>
    </submittedName>
</protein>
<proteinExistence type="predicted"/>
<evidence type="ECO:0000313" key="2">
    <source>
        <dbReference type="EMBL" id="CAA0815867.1"/>
    </source>
</evidence>
<evidence type="ECO:0000313" key="3">
    <source>
        <dbReference type="Proteomes" id="UP001153555"/>
    </source>
</evidence>
<feature type="non-terminal residue" evidence="2">
    <location>
        <position position="113"/>
    </location>
</feature>
<gene>
    <name evidence="2" type="ORF">SHERM_01056</name>
</gene>
<name>A0A9N7MTN6_STRHE</name>
<dbReference type="EMBL" id="CACSLK010013736">
    <property type="protein sequence ID" value="CAA0815867.1"/>
    <property type="molecule type" value="Genomic_DNA"/>
</dbReference>
<reference evidence="2" key="1">
    <citation type="submission" date="2019-12" db="EMBL/GenBank/DDBJ databases">
        <authorList>
            <person name="Scholes J."/>
        </authorList>
    </citation>
    <scope>NUCLEOTIDE SEQUENCE</scope>
</reference>
<sequence>MRAGASGKPSEYAGSVRAPSNAYACSVLAVQPLRCRSRAHRRSAAHVRIHPRTPHRSTHLAACSAMLVRTPAAYHARWPATTHASTPTSVPAMLSGPRRCPVARPSTQSTQHA</sequence>
<feature type="region of interest" description="Disordered" evidence="1">
    <location>
        <begin position="80"/>
        <end position="113"/>
    </location>
</feature>
<comment type="caution">
    <text evidence="2">The sequence shown here is derived from an EMBL/GenBank/DDBJ whole genome shotgun (WGS) entry which is preliminary data.</text>
</comment>
<dbReference type="AlphaFoldDB" id="A0A9N7MTN6"/>
<organism evidence="2 3">
    <name type="scientific">Striga hermonthica</name>
    <name type="common">Purple witchweed</name>
    <name type="synonym">Buchnera hermonthica</name>
    <dbReference type="NCBI Taxonomy" id="68872"/>
    <lineage>
        <taxon>Eukaryota</taxon>
        <taxon>Viridiplantae</taxon>
        <taxon>Streptophyta</taxon>
        <taxon>Embryophyta</taxon>
        <taxon>Tracheophyta</taxon>
        <taxon>Spermatophyta</taxon>
        <taxon>Magnoliopsida</taxon>
        <taxon>eudicotyledons</taxon>
        <taxon>Gunneridae</taxon>
        <taxon>Pentapetalae</taxon>
        <taxon>asterids</taxon>
        <taxon>lamiids</taxon>
        <taxon>Lamiales</taxon>
        <taxon>Orobanchaceae</taxon>
        <taxon>Buchnereae</taxon>
        <taxon>Striga</taxon>
    </lineage>
</organism>
<keyword evidence="3" id="KW-1185">Reference proteome</keyword>
<accession>A0A9N7MTN6</accession>
<dbReference type="Proteomes" id="UP001153555">
    <property type="component" value="Unassembled WGS sequence"/>
</dbReference>